<evidence type="ECO:0000259" key="7">
    <source>
        <dbReference type="PROSITE" id="PS01124"/>
    </source>
</evidence>
<dbReference type="GO" id="GO:0008168">
    <property type="term" value="F:methyltransferase activity"/>
    <property type="evidence" value="ECO:0007669"/>
    <property type="project" value="UniProtKB-KW"/>
</dbReference>
<dbReference type="SMART" id="SM00342">
    <property type="entry name" value="HTH_ARAC"/>
    <property type="match status" value="1"/>
</dbReference>
<feature type="domain" description="HTH araC/xylS-type" evidence="7">
    <location>
        <begin position="83"/>
        <end position="181"/>
    </location>
</feature>
<keyword evidence="2" id="KW-0489">Methyltransferase</keyword>
<dbReference type="InterPro" id="IPR018060">
    <property type="entry name" value="HTH_AraC"/>
</dbReference>
<dbReference type="GO" id="GO:0003700">
    <property type="term" value="F:DNA-binding transcription factor activity"/>
    <property type="evidence" value="ECO:0007669"/>
    <property type="project" value="InterPro"/>
</dbReference>
<comment type="cofactor">
    <cofactor evidence="1">
        <name>Zn(2+)</name>
        <dbReference type="ChEBI" id="CHEBI:29105"/>
    </cofactor>
</comment>
<dbReference type="Gene3D" id="1.10.10.60">
    <property type="entry name" value="Homeodomain-like"/>
    <property type="match status" value="2"/>
</dbReference>
<dbReference type="STRING" id="1423774.FD31_GL000005"/>
<dbReference type="EMBL" id="AZFV01000001">
    <property type="protein sequence ID" value="KRM18525.1"/>
    <property type="molecule type" value="Genomic_DNA"/>
</dbReference>
<dbReference type="GO" id="GO:0008270">
    <property type="term" value="F:zinc ion binding"/>
    <property type="evidence" value="ECO:0007669"/>
    <property type="project" value="InterPro"/>
</dbReference>
<dbReference type="InterPro" id="IPR004026">
    <property type="entry name" value="Ada_DNA_repair_Zn-bd"/>
</dbReference>
<keyword evidence="4" id="KW-0238">DNA-binding</keyword>
<name>A0A0R1WM23_9LACO</name>
<accession>A0A0R1WM23</accession>
<dbReference type="Proteomes" id="UP000051302">
    <property type="component" value="Unassembled WGS sequence"/>
</dbReference>
<dbReference type="Gene3D" id="3.40.10.10">
    <property type="entry name" value="DNA Methylphosphotriester Repair Domain"/>
    <property type="match status" value="1"/>
</dbReference>
<keyword evidence="3" id="KW-0805">Transcription regulation</keyword>
<sequence>MKHPLTDSRWNAILTNDRTKDGTFYYGVTTTKIFCQPSCHSKAPKKTNVVIFKTPDEALEANFRPCKRCQPTGQKLTNELWVEQIKQYLTNNFQQHLTLDTIASDCHGSVSNLQRTFKRITQQSPTKYLAMIRLKHSQELLNTTDYSIKTIAIRCGFSSDTYFNTCFKKQFHQTPIAYRSLTK</sequence>
<evidence type="ECO:0000256" key="6">
    <source>
        <dbReference type="ARBA" id="ARBA00023163"/>
    </source>
</evidence>
<dbReference type="PATRIC" id="fig|1423774.3.peg.5"/>
<dbReference type="GO" id="GO:0043565">
    <property type="term" value="F:sequence-specific DNA binding"/>
    <property type="evidence" value="ECO:0007669"/>
    <property type="project" value="InterPro"/>
</dbReference>
<keyword evidence="2" id="KW-0808">Transferase</keyword>
<dbReference type="InterPro" id="IPR016220">
    <property type="entry name" value="Me-P-triester_DNA_alkyl-Trfase"/>
</dbReference>
<dbReference type="PANTHER" id="PTHR43280">
    <property type="entry name" value="ARAC-FAMILY TRANSCRIPTIONAL REGULATOR"/>
    <property type="match status" value="1"/>
</dbReference>
<dbReference type="SUPFAM" id="SSF57884">
    <property type="entry name" value="Ada DNA repair protein, N-terminal domain (N-Ada 10)"/>
    <property type="match status" value="1"/>
</dbReference>
<keyword evidence="6" id="KW-0804">Transcription</keyword>
<protein>
    <submittedName>
        <fullName evidence="8">Putative ada regulatory protein</fullName>
    </submittedName>
</protein>
<dbReference type="InterPro" id="IPR009057">
    <property type="entry name" value="Homeodomain-like_sf"/>
</dbReference>
<dbReference type="PROSITE" id="PS01124">
    <property type="entry name" value="HTH_ARAC_FAMILY_2"/>
    <property type="match status" value="1"/>
</dbReference>
<keyword evidence="9" id="KW-1185">Reference proteome</keyword>
<dbReference type="RefSeq" id="WP_057890717.1">
    <property type="nucleotide sequence ID" value="NZ_AZFV01000001.1"/>
</dbReference>
<dbReference type="SUPFAM" id="SSF46689">
    <property type="entry name" value="Homeodomain-like"/>
    <property type="match status" value="2"/>
</dbReference>
<dbReference type="GO" id="GO:0032259">
    <property type="term" value="P:methylation"/>
    <property type="evidence" value="ECO:0007669"/>
    <property type="project" value="UniProtKB-KW"/>
</dbReference>
<dbReference type="PIRSF" id="PIRSF000408">
    <property type="entry name" value="Alkyltransferas_AdaA"/>
    <property type="match status" value="1"/>
</dbReference>
<comment type="caution">
    <text evidence="8">The sequence shown here is derived from an EMBL/GenBank/DDBJ whole genome shotgun (WGS) entry which is preliminary data.</text>
</comment>
<evidence type="ECO:0000256" key="2">
    <source>
        <dbReference type="ARBA" id="ARBA00022603"/>
    </source>
</evidence>
<evidence type="ECO:0000256" key="1">
    <source>
        <dbReference type="ARBA" id="ARBA00001947"/>
    </source>
</evidence>
<evidence type="ECO:0000313" key="9">
    <source>
        <dbReference type="Proteomes" id="UP000051302"/>
    </source>
</evidence>
<keyword evidence="5" id="KW-0010">Activator</keyword>
<dbReference type="PANTHER" id="PTHR43280:SF28">
    <property type="entry name" value="HTH-TYPE TRANSCRIPTIONAL ACTIVATOR RHAS"/>
    <property type="match status" value="1"/>
</dbReference>
<proteinExistence type="predicted"/>
<dbReference type="Pfam" id="PF12833">
    <property type="entry name" value="HTH_18"/>
    <property type="match status" value="1"/>
</dbReference>
<dbReference type="InterPro" id="IPR035451">
    <property type="entry name" value="Ada-like_dom_sf"/>
</dbReference>
<dbReference type="GO" id="GO:0006281">
    <property type="term" value="P:DNA repair"/>
    <property type="evidence" value="ECO:0007669"/>
    <property type="project" value="InterPro"/>
</dbReference>
<gene>
    <name evidence="8" type="ORF">FD31_GL000005</name>
</gene>
<evidence type="ECO:0000256" key="5">
    <source>
        <dbReference type="ARBA" id="ARBA00023159"/>
    </source>
</evidence>
<evidence type="ECO:0000313" key="8">
    <source>
        <dbReference type="EMBL" id="KRM18525.1"/>
    </source>
</evidence>
<reference evidence="8 9" key="1">
    <citation type="journal article" date="2015" name="Genome Announc.">
        <title>Expanding the biotechnology potential of lactobacilli through comparative genomics of 213 strains and associated genera.</title>
        <authorList>
            <person name="Sun Z."/>
            <person name="Harris H.M."/>
            <person name="McCann A."/>
            <person name="Guo C."/>
            <person name="Argimon S."/>
            <person name="Zhang W."/>
            <person name="Yang X."/>
            <person name="Jeffery I.B."/>
            <person name="Cooney J.C."/>
            <person name="Kagawa T.F."/>
            <person name="Liu W."/>
            <person name="Song Y."/>
            <person name="Salvetti E."/>
            <person name="Wrobel A."/>
            <person name="Rasinkangas P."/>
            <person name="Parkhill J."/>
            <person name="Rea M.C."/>
            <person name="O'Sullivan O."/>
            <person name="Ritari J."/>
            <person name="Douillard F.P."/>
            <person name="Paul Ross R."/>
            <person name="Yang R."/>
            <person name="Briner A.E."/>
            <person name="Felis G.E."/>
            <person name="de Vos W.M."/>
            <person name="Barrangou R."/>
            <person name="Klaenhammer T.R."/>
            <person name="Caufield P.W."/>
            <person name="Cui Y."/>
            <person name="Zhang H."/>
            <person name="O'Toole P.W."/>
        </authorList>
    </citation>
    <scope>NUCLEOTIDE SEQUENCE [LARGE SCALE GENOMIC DNA]</scope>
    <source>
        <strain evidence="8 9">DSM 16982</strain>
    </source>
</reference>
<evidence type="ECO:0000256" key="3">
    <source>
        <dbReference type="ARBA" id="ARBA00023015"/>
    </source>
</evidence>
<evidence type="ECO:0000256" key="4">
    <source>
        <dbReference type="ARBA" id="ARBA00023125"/>
    </source>
</evidence>
<dbReference type="AlphaFoldDB" id="A0A0R1WM23"/>
<organism evidence="8 9">
    <name type="scientific">Companilactobacillus nantensis DSM 16982</name>
    <dbReference type="NCBI Taxonomy" id="1423774"/>
    <lineage>
        <taxon>Bacteria</taxon>
        <taxon>Bacillati</taxon>
        <taxon>Bacillota</taxon>
        <taxon>Bacilli</taxon>
        <taxon>Lactobacillales</taxon>
        <taxon>Lactobacillaceae</taxon>
        <taxon>Companilactobacillus</taxon>
    </lineage>
</organism>
<dbReference type="Pfam" id="PF02805">
    <property type="entry name" value="Ada_Zn_binding"/>
    <property type="match status" value="1"/>
</dbReference>
<dbReference type="PRINTS" id="PR00032">
    <property type="entry name" value="HTHARAC"/>
</dbReference>
<dbReference type="InterPro" id="IPR020449">
    <property type="entry name" value="Tscrpt_reg_AraC-type_HTH"/>
</dbReference>